<dbReference type="Pfam" id="PF02958">
    <property type="entry name" value="EcKL"/>
    <property type="match status" value="1"/>
</dbReference>
<dbReference type="Gene3D" id="3.90.1200.10">
    <property type="match status" value="1"/>
</dbReference>
<comment type="caution">
    <text evidence="2">The sequence shown here is derived from an EMBL/GenBank/DDBJ whole genome shotgun (WGS) entry which is preliminary data.</text>
</comment>
<dbReference type="SUPFAM" id="SSF56112">
    <property type="entry name" value="Protein kinase-like (PK-like)"/>
    <property type="match status" value="1"/>
</dbReference>
<dbReference type="InterPro" id="IPR004119">
    <property type="entry name" value="EcKL"/>
</dbReference>
<sequence length="365" mass="40940">MAVVLTPEREDVVALLRKHGEEINDEDSFSFVRLGEGRGFCSLLYSVTIGQKTYAVKITNPRGNISGTEGSVGLHQNVHDRECDLYEWAAGYLMDGGEKTDLENLARSYGGRKCGDREGVLIMEDLSGSMTNDVDFTKGYSVDVVKGILRCIAGYQSAFLSADKKFHATDKSVVHEALKGMSLQCVEALPEKEWLPKDGDKRSALLSFADTVDKLQDEYPDFAKSLPLTLTHCDLWPNNMLFEKTKDHPEGELLAVVDWQCASVGNALLDVASAIGVCLTPENRRLHELELVDFYLAEMEKRKERFREKTEFDRDTVIKQYRESLKWAALQLVFTAVFNPTADQPEKEGEDGPLSARLRVIMEEI</sequence>
<dbReference type="PANTHER" id="PTHR23020:SF20">
    <property type="entry name" value="CHK KINASE-LIKE DOMAIN-CONTAINING PROTEIN"/>
    <property type="match status" value="1"/>
</dbReference>
<protein>
    <recommendedName>
        <fullName evidence="1">CHK kinase-like domain-containing protein</fullName>
    </recommendedName>
</protein>
<dbReference type="Proteomes" id="UP001432027">
    <property type="component" value="Unassembled WGS sequence"/>
</dbReference>
<proteinExistence type="predicted"/>
<feature type="domain" description="CHK kinase-like" evidence="1">
    <location>
        <begin position="121"/>
        <end position="305"/>
    </location>
</feature>
<evidence type="ECO:0000313" key="3">
    <source>
        <dbReference type="Proteomes" id="UP001432027"/>
    </source>
</evidence>
<dbReference type="PANTHER" id="PTHR23020">
    <property type="entry name" value="UNCHARACTERIZED NUCLEAR HORMONE RECEPTOR-RELATED"/>
    <property type="match status" value="1"/>
</dbReference>
<dbReference type="AlphaFoldDB" id="A0AAV5SLT4"/>
<accession>A0AAV5SLT4</accession>
<dbReference type="SMART" id="SM00587">
    <property type="entry name" value="CHK"/>
    <property type="match status" value="1"/>
</dbReference>
<dbReference type="InterPro" id="IPR052961">
    <property type="entry name" value="Oxido-Kinase-like_Enzymes"/>
</dbReference>
<evidence type="ECO:0000313" key="2">
    <source>
        <dbReference type="EMBL" id="GMS80586.1"/>
    </source>
</evidence>
<organism evidence="2 3">
    <name type="scientific">Pristionchus entomophagus</name>
    <dbReference type="NCBI Taxonomy" id="358040"/>
    <lineage>
        <taxon>Eukaryota</taxon>
        <taxon>Metazoa</taxon>
        <taxon>Ecdysozoa</taxon>
        <taxon>Nematoda</taxon>
        <taxon>Chromadorea</taxon>
        <taxon>Rhabditida</taxon>
        <taxon>Rhabditina</taxon>
        <taxon>Diplogasteromorpha</taxon>
        <taxon>Diplogasteroidea</taxon>
        <taxon>Neodiplogasteridae</taxon>
        <taxon>Pristionchus</taxon>
    </lineage>
</organism>
<dbReference type="InterPro" id="IPR015897">
    <property type="entry name" value="CHK_kinase-like"/>
</dbReference>
<name>A0AAV5SLT4_9BILA</name>
<reference evidence="2" key="1">
    <citation type="submission" date="2023-10" db="EMBL/GenBank/DDBJ databases">
        <title>Genome assembly of Pristionchus species.</title>
        <authorList>
            <person name="Yoshida K."/>
            <person name="Sommer R.J."/>
        </authorList>
    </citation>
    <scope>NUCLEOTIDE SEQUENCE</scope>
    <source>
        <strain evidence="2">RS0144</strain>
    </source>
</reference>
<dbReference type="InterPro" id="IPR011009">
    <property type="entry name" value="Kinase-like_dom_sf"/>
</dbReference>
<dbReference type="EMBL" id="BTSX01000001">
    <property type="protein sequence ID" value="GMS80586.1"/>
    <property type="molecule type" value="Genomic_DNA"/>
</dbReference>
<evidence type="ECO:0000259" key="1">
    <source>
        <dbReference type="SMART" id="SM00587"/>
    </source>
</evidence>
<keyword evidence="3" id="KW-1185">Reference proteome</keyword>
<gene>
    <name evidence="2" type="ORF">PENTCL1PPCAC_2761</name>
</gene>